<feature type="binding site" evidence="6">
    <location>
        <begin position="16"/>
        <end position="18"/>
    </location>
    <ligand>
        <name>FMN</name>
        <dbReference type="ChEBI" id="CHEBI:58210"/>
    </ligand>
</feature>
<keyword evidence="3 6" id="KW-0560">Oxidoreductase</keyword>
<dbReference type="InterPro" id="IPR029039">
    <property type="entry name" value="Flavoprotein-like_sf"/>
</dbReference>
<accession>A0ABV6D9J4</accession>
<organism evidence="8 9">
    <name type="scientific">Chelativorans intermedius</name>
    <dbReference type="NCBI Taxonomy" id="515947"/>
    <lineage>
        <taxon>Bacteria</taxon>
        <taxon>Pseudomonadati</taxon>
        <taxon>Pseudomonadota</taxon>
        <taxon>Alphaproteobacteria</taxon>
        <taxon>Hyphomicrobiales</taxon>
        <taxon>Phyllobacteriaceae</taxon>
        <taxon>Chelativorans</taxon>
    </lineage>
</organism>
<feature type="domain" description="Flavodoxin-like fold" evidence="7">
    <location>
        <begin position="3"/>
        <end position="201"/>
    </location>
</feature>
<reference evidence="8 9" key="1">
    <citation type="submission" date="2024-09" db="EMBL/GenBank/DDBJ databases">
        <authorList>
            <person name="Sun Q."/>
            <person name="Mori K."/>
        </authorList>
    </citation>
    <scope>NUCLEOTIDE SEQUENCE [LARGE SCALE GENOMIC DNA]</scope>
    <source>
        <strain evidence="8 9">CCM 8543</strain>
    </source>
</reference>
<comment type="function">
    <text evidence="6">Quinone reductase that provides resistance to thiol-specific stress caused by electrophilic quinones.</text>
</comment>
<dbReference type="EC" id="1.7.1.17" evidence="6"/>
<dbReference type="EMBL" id="JBHLXD010000020">
    <property type="protein sequence ID" value="MFC0209308.1"/>
    <property type="molecule type" value="Genomic_DNA"/>
</dbReference>
<dbReference type="Gene3D" id="3.40.50.360">
    <property type="match status" value="1"/>
</dbReference>
<comment type="subunit">
    <text evidence="6">Homodimer.</text>
</comment>
<dbReference type="SUPFAM" id="SSF52218">
    <property type="entry name" value="Flavoproteins"/>
    <property type="match status" value="1"/>
</dbReference>
<dbReference type="InterPro" id="IPR050104">
    <property type="entry name" value="FMN-dep_NADH:Q_OxRdtase_AzoR1"/>
</dbReference>
<feature type="binding site" evidence="6">
    <location>
        <position position="10"/>
    </location>
    <ligand>
        <name>FMN</name>
        <dbReference type="ChEBI" id="CHEBI:58210"/>
    </ligand>
</feature>
<dbReference type="Pfam" id="PF02525">
    <property type="entry name" value="Flavodoxin_2"/>
    <property type="match status" value="1"/>
</dbReference>
<keyword evidence="2 6" id="KW-0288">FMN</keyword>
<evidence type="ECO:0000313" key="9">
    <source>
        <dbReference type="Proteomes" id="UP001589755"/>
    </source>
</evidence>
<dbReference type="InterPro" id="IPR023048">
    <property type="entry name" value="NADH:quinone_OxRdtase_FMN_depd"/>
</dbReference>
<dbReference type="InterPro" id="IPR003680">
    <property type="entry name" value="Flavodoxin_fold"/>
</dbReference>
<keyword evidence="1 6" id="KW-0285">Flavoprotein</keyword>
<dbReference type="PANTHER" id="PTHR43741">
    <property type="entry name" value="FMN-DEPENDENT NADH-AZOREDUCTASE 1"/>
    <property type="match status" value="1"/>
</dbReference>
<comment type="caution">
    <text evidence="6">Lacks conserved residue(s) required for the propagation of feature annotation.</text>
</comment>
<comment type="catalytic activity">
    <reaction evidence="6">
        <text>2 a quinone + NADH + H(+) = 2 a 1,4-benzosemiquinone + NAD(+)</text>
        <dbReference type="Rhea" id="RHEA:65952"/>
        <dbReference type="ChEBI" id="CHEBI:15378"/>
        <dbReference type="ChEBI" id="CHEBI:57540"/>
        <dbReference type="ChEBI" id="CHEBI:57945"/>
        <dbReference type="ChEBI" id="CHEBI:132124"/>
        <dbReference type="ChEBI" id="CHEBI:134225"/>
    </reaction>
</comment>
<keyword evidence="4 6" id="KW-0520">NAD</keyword>
<sequence length="205" mass="21695">MSSILLVTSSPRGEASLSSRVARELAEKLSAARPGSRLVARDLAREPLPHIDPHFAAGIYTAQEARTPEQARAVAISDQAVDELLEAEAIVIAAAMINFSIPSTLKSWFDHVARAGRTFRYTEKGPEGLVKGRKAYLVLASGGVYSQGASAAFDHAVPYMKSFLAFLGISDVEVIRVEGVALSPDAAQQAVSQALGQASQYALAA</sequence>
<comment type="function">
    <text evidence="6">Also exhibits azoreductase activity. Catalyzes the reductive cleavage of the azo bond in aromatic azo compounds to the corresponding amines.</text>
</comment>
<comment type="similarity">
    <text evidence="6">Belongs to the azoreductase type 1 family.</text>
</comment>
<comment type="catalytic activity">
    <reaction evidence="5">
        <text>N,N-dimethyl-1,4-phenylenediamine + anthranilate + 2 NAD(+) = 2-(4-dimethylaminophenyl)diazenylbenzoate + 2 NADH + 2 H(+)</text>
        <dbReference type="Rhea" id="RHEA:55872"/>
        <dbReference type="ChEBI" id="CHEBI:15378"/>
        <dbReference type="ChEBI" id="CHEBI:15783"/>
        <dbReference type="ChEBI" id="CHEBI:16567"/>
        <dbReference type="ChEBI" id="CHEBI:57540"/>
        <dbReference type="ChEBI" id="CHEBI:57945"/>
        <dbReference type="ChEBI" id="CHEBI:71579"/>
        <dbReference type="EC" id="1.7.1.17"/>
    </reaction>
    <physiologicalReaction direction="right-to-left" evidence="5">
        <dbReference type="Rhea" id="RHEA:55874"/>
    </physiologicalReaction>
</comment>
<evidence type="ECO:0000256" key="4">
    <source>
        <dbReference type="ARBA" id="ARBA00023027"/>
    </source>
</evidence>
<evidence type="ECO:0000256" key="1">
    <source>
        <dbReference type="ARBA" id="ARBA00022630"/>
    </source>
</evidence>
<evidence type="ECO:0000256" key="3">
    <source>
        <dbReference type="ARBA" id="ARBA00023002"/>
    </source>
</evidence>
<keyword evidence="9" id="KW-1185">Reference proteome</keyword>
<dbReference type="EC" id="1.6.5.-" evidence="6"/>
<evidence type="ECO:0000259" key="7">
    <source>
        <dbReference type="Pfam" id="PF02525"/>
    </source>
</evidence>
<dbReference type="Proteomes" id="UP001589755">
    <property type="component" value="Unassembled WGS sequence"/>
</dbReference>
<comment type="caution">
    <text evidence="8">The sequence shown here is derived from an EMBL/GenBank/DDBJ whole genome shotgun (WGS) entry which is preliminary data.</text>
</comment>
<gene>
    <name evidence="6" type="primary">azoR</name>
    <name evidence="8" type="ORF">ACFFJ2_12955</name>
</gene>
<dbReference type="HAMAP" id="MF_01216">
    <property type="entry name" value="Azoreductase_type1"/>
    <property type="match status" value="1"/>
</dbReference>
<evidence type="ECO:0000256" key="6">
    <source>
        <dbReference type="HAMAP-Rule" id="MF_01216"/>
    </source>
</evidence>
<evidence type="ECO:0000313" key="8">
    <source>
        <dbReference type="EMBL" id="MFC0209308.1"/>
    </source>
</evidence>
<proteinExistence type="inferred from homology"/>
<dbReference type="RefSeq" id="WP_261520253.1">
    <property type="nucleotide sequence ID" value="NZ_JAODNW010000010.1"/>
</dbReference>
<dbReference type="PANTHER" id="PTHR43741:SF2">
    <property type="entry name" value="FMN-DEPENDENT NADH:QUINONE OXIDOREDUCTASE"/>
    <property type="match status" value="1"/>
</dbReference>
<protein>
    <recommendedName>
        <fullName evidence="6">FMN dependent NADH:quinone oxidoreductase</fullName>
        <ecNumber evidence="6">1.6.5.-</ecNumber>
    </recommendedName>
    <alternativeName>
        <fullName evidence="6">Azo-dye reductase</fullName>
    </alternativeName>
    <alternativeName>
        <fullName evidence="6">FMN-dependent NADH-azo compound oxidoreductase</fullName>
    </alternativeName>
    <alternativeName>
        <fullName evidence="6">FMN-dependent NADH-azoreductase</fullName>
        <ecNumber evidence="6">1.7.1.17</ecNumber>
    </alternativeName>
</protein>
<evidence type="ECO:0000256" key="2">
    <source>
        <dbReference type="ARBA" id="ARBA00022643"/>
    </source>
</evidence>
<comment type="cofactor">
    <cofactor evidence="6">
        <name>FMN</name>
        <dbReference type="ChEBI" id="CHEBI:58210"/>
    </cofactor>
    <text evidence="6">Binds 1 FMN per subunit.</text>
</comment>
<name>A0ABV6D9J4_9HYPH</name>
<evidence type="ECO:0000256" key="5">
    <source>
        <dbReference type="ARBA" id="ARBA00048542"/>
    </source>
</evidence>